<keyword evidence="5" id="KW-1185">Reference proteome</keyword>
<accession>A0A3N1NW33</accession>
<evidence type="ECO:0000259" key="3">
    <source>
        <dbReference type="SMART" id="SM00642"/>
    </source>
</evidence>
<dbReference type="RefSeq" id="WP_123636976.1">
    <property type="nucleotide sequence ID" value="NZ_RJUK01000001.1"/>
</dbReference>
<dbReference type="EMBL" id="RJUK01000001">
    <property type="protein sequence ID" value="ROQ19661.1"/>
    <property type="molecule type" value="Genomic_DNA"/>
</dbReference>
<feature type="chain" id="PRO_5018261194" evidence="2">
    <location>
        <begin position="25"/>
        <end position="734"/>
    </location>
</feature>
<dbReference type="Pfam" id="PF00128">
    <property type="entry name" value="Alpha-amylase"/>
    <property type="match status" value="2"/>
</dbReference>
<feature type="domain" description="Glycosyl hydrolase family 13 catalytic" evidence="3">
    <location>
        <begin position="89"/>
        <end position="479"/>
    </location>
</feature>
<dbReference type="PROSITE" id="PS51257">
    <property type="entry name" value="PROKAR_LIPOPROTEIN"/>
    <property type="match status" value="1"/>
</dbReference>
<organism evidence="4 5">
    <name type="scientific">Marinimicrobium koreense</name>
    <dbReference type="NCBI Taxonomy" id="306545"/>
    <lineage>
        <taxon>Bacteria</taxon>
        <taxon>Pseudomonadati</taxon>
        <taxon>Pseudomonadota</taxon>
        <taxon>Gammaproteobacteria</taxon>
        <taxon>Cellvibrionales</taxon>
        <taxon>Cellvibrionaceae</taxon>
        <taxon>Marinimicrobium</taxon>
    </lineage>
</organism>
<sequence length="734" mass="78628">MKTLSRQWYALVLSALVLSFSALVGCGGSSSGDSGPDVVNPDPDDDNDNDNDDDDTGGDDNDGDGDHTAEPLTCDNPTYAEAMNLRIYQVMTESFIDGDPGIGHGVGYGTSHHSGDIRGIIDSLEYIKGLGFNAIWLTPVFDSVPLSGQDLAADRLDATGYYATNYFAVDPNFGSMDDARELVETAHELGLYVFFDGVYGHFKNNAEDYPSIDGQTVSTGGASVAGTGRIAEYPDDLEFFKEVATYWVEELKIDGWRLDQAYQVPLDAWVEIRRAVEDASASVTYTNADGEAVNPLGYMVAEIWKGEADIAAEAYGSDDNPALCSAFDFPVRYALVQALAVEESGANNPSAARLRSGFNSYDAYPDHAIPNGFMGNHDLVRFGDLLQRGDIADPQEDLYWARHKAAYSFLAAYTGPITLYYGEEIGEEVPDYADQVTANCADQGLCDDHVARTSGKVEGLPSGTEREVFVANEKQAELRDYLTELMELRAAQPALYRGERTAIVAPIDVAGAFYADYKTYADDAILYLLNMSDEPIETTFEACALGSTGTLTNLLTDETINADEEGQYQIQIPASAALFLNVESPTEDGPGCTTSDGPVGSGPLAACDTPDADGTGPLASDMYIRGSYAGGDGFGATPSDRRFGYKGDNLYQVVVNEPSATSYGFKFANAEWTYEFAVAGSADVVLGAEQAMAVASGPGTESSIDIPESGDYVFSFQINDALDGGTMMVSQCAE</sequence>
<dbReference type="Gene3D" id="3.20.20.80">
    <property type="entry name" value="Glycosidases"/>
    <property type="match status" value="1"/>
</dbReference>
<evidence type="ECO:0000313" key="5">
    <source>
        <dbReference type="Proteomes" id="UP000273643"/>
    </source>
</evidence>
<keyword evidence="2" id="KW-0732">Signal</keyword>
<reference evidence="4 5" key="1">
    <citation type="submission" date="2018-11" db="EMBL/GenBank/DDBJ databases">
        <title>Genomic Encyclopedia of Type Strains, Phase IV (KMG-IV): sequencing the most valuable type-strain genomes for metagenomic binning, comparative biology and taxonomic classification.</title>
        <authorList>
            <person name="Goeker M."/>
        </authorList>
    </citation>
    <scope>NUCLEOTIDE SEQUENCE [LARGE SCALE GENOMIC DNA]</scope>
    <source>
        <strain evidence="4 5">DSM 16974</strain>
    </source>
</reference>
<feature type="compositionally biased region" description="Acidic residues" evidence="1">
    <location>
        <begin position="42"/>
        <end position="63"/>
    </location>
</feature>
<dbReference type="OrthoDB" id="9805159at2"/>
<evidence type="ECO:0000256" key="2">
    <source>
        <dbReference type="SAM" id="SignalP"/>
    </source>
</evidence>
<dbReference type="SUPFAM" id="SSF51445">
    <property type="entry name" value="(Trans)glycosidases"/>
    <property type="match status" value="1"/>
</dbReference>
<feature type="region of interest" description="Disordered" evidence="1">
    <location>
        <begin position="29"/>
        <end position="75"/>
    </location>
</feature>
<dbReference type="PANTHER" id="PTHR10357">
    <property type="entry name" value="ALPHA-AMYLASE FAMILY MEMBER"/>
    <property type="match status" value="1"/>
</dbReference>
<evidence type="ECO:0000256" key="1">
    <source>
        <dbReference type="SAM" id="MobiDB-lite"/>
    </source>
</evidence>
<feature type="signal peptide" evidence="2">
    <location>
        <begin position="1"/>
        <end position="24"/>
    </location>
</feature>
<protein>
    <submittedName>
        <fullName evidence="4">Glycosidase</fullName>
    </submittedName>
</protein>
<dbReference type="CDD" id="cd00551">
    <property type="entry name" value="AmyAc_family"/>
    <property type="match status" value="1"/>
</dbReference>
<dbReference type="AlphaFoldDB" id="A0A3N1NW33"/>
<dbReference type="Proteomes" id="UP000273643">
    <property type="component" value="Unassembled WGS sequence"/>
</dbReference>
<name>A0A3N1NW33_9GAMM</name>
<feature type="compositionally biased region" description="Low complexity" evidence="1">
    <location>
        <begin position="31"/>
        <end position="41"/>
    </location>
</feature>
<gene>
    <name evidence="4" type="ORF">EDC38_0246</name>
</gene>
<keyword evidence="4" id="KW-0326">Glycosidase</keyword>
<dbReference type="PANTHER" id="PTHR10357:SF228">
    <property type="entry name" value="PUTATIVE-RELATED"/>
    <property type="match status" value="1"/>
</dbReference>
<dbReference type="InterPro" id="IPR006047">
    <property type="entry name" value="GH13_cat_dom"/>
</dbReference>
<keyword evidence="4" id="KW-0378">Hydrolase</keyword>
<comment type="caution">
    <text evidence="4">The sequence shown here is derived from an EMBL/GenBank/DDBJ whole genome shotgun (WGS) entry which is preliminary data.</text>
</comment>
<dbReference type="InterPro" id="IPR017853">
    <property type="entry name" value="GH"/>
</dbReference>
<proteinExistence type="predicted"/>
<dbReference type="GO" id="GO:0009313">
    <property type="term" value="P:oligosaccharide catabolic process"/>
    <property type="evidence" value="ECO:0007669"/>
    <property type="project" value="TreeGrafter"/>
</dbReference>
<evidence type="ECO:0000313" key="4">
    <source>
        <dbReference type="EMBL" id="ROQ19661.1"/>
    </source>
</evidence>
<dbReference type="SMART" id="SM00642">
    <property type="entry name" value="Aamy"/>
    <property type="match status" value="1"/>
</dbReference>
<dbReference type="GO" id="GO:0004556">
    <property type="term" value="F:alpha-amylase activity"/>
    <property type="evidence" value="ECO:0007669"/>
    <property type="project" value="TreeGrafter"/>
</dbReference>